<protein>
    <submittedName>
        <fullName evidence="5">DRBM domain-containing protein</fullName>
    </submittedName>
</protein>
<dbReference type="Proteomes" id="UP000271098">
    <property type="component" value="Unassembled WGS sequence"/>
</dbReference>
<evidence type="ECO:0000313" key="5">
    <source>
        <dbReference type="WBParaSite" id="GPUH_0001908301-mRNA-1"/>
    </source>
</evidence>
<name>A0A183EDL7_9BILA</name>
<keyword evidence="4" id="KW-1185">Reference proteome</keyword>
<accession>A0A183EDL7</accession>
<dbReference type="EMBL" id="UYRT01087839">
    <property type="protein sequence ID" value="VDN33058.1"/>
    <property type="molecule type" value="Genomic_DNA"/>
</dbReference>
<evidence type="ECO:0000259" key="2">
    <source>
        <dbReference type="PROSITE" id="PS50137"/>
    </source>
</evidence>
<reference evidence="5" key="1">
    <citation type="submission" date="2016-06" db="UniProtKB">
        <authorList>
            <consortium name="WormBaseParasite"/>
        </authorList>
    </citation>
    <scope>IDENTIFICATION</scope>
</reference>
<proteinExistence type="predicted"/>
<evidence type="ECO:0000313" key="3">
    <source>
        <dbReference type="EMBL" id="VDN33058.1"/>
    </source>
</evidence>
<feature type="domain" description="DRBM" evidence="2">
    <location>
        <begin position="4"/>
        <end position="74"/>
    </location>
</feature>
<dbReference type="PROSITE" id="PS50137">
    <property type="entry name" value="DS_RBD"/>
    <property type="match status" value="1"/>
</dbReference>
<evidence type="ECO:0000313" key="4">
    <source>
        <dbReference type="Proteomes" id="UP000271098"/>
    </source>
</evidence>
<dbReference type="OrthoDB" id="10065009at2759"/>
<dbReference type="Pfam" id="PF00035">
    <property type="entry name" value="dsrm"/>
    <property type="match status" value="1"/>
</dbReference>
<evidence type="ECO:0000256" key="1">
    <source>
        <dbReference type="PROSITE-ProRule" id="PRU00266"/>
    </source>
</evidence>
<dbReference type="InterPro" id="IPR014720">
    <property type="entry name" value="dsRBD_dom"/>
</dbReference>
<dbReference type="SMART" id="SM00358">
    <property type="entry name" value="DSRM"/>
    <property type="match status" value="1"/>
</dbReference>
<dbReference type="CDD" id="cd19854">
    <property type="entry name" value="DSRM_DHX9_rpt1"/>
    <property type="match status" value="1"/>
</dbReference>
<reference evidence="3 4" key="2">
    <citation type="submission" date="2018-11" db="EMBL/GenBank/DDBJ databases">
        <authorList>
            <consortium name="Pathogen Informatics"/>
        </authorList>
    </citation>
    <scope>NUCLEOTIDE SEQUENCE [LARGE SCALE GENOMIC DNA]</scope>
</reference>
<organism evidence="5">
    <name type="scientific">Gongylonema pulchrum</name>
    <dbReference type="NCBI Taxonomy" id="637853"/>
    <lineage>
        <taxon>Eukaryota</taxon>
        <taxon>Metazoa</taxon>
        <taxon>Ecdysozoa</taxon>
        <taxon>Nematoda</taxon>
        <taxon>Chromadorea</taxon>
        <taxon>Rhabditida</taxon>
        <taxon>Spirurina</taxon>
        <taxon>Spiruromorpha</taxon>
        <taxon>Spiruroidea</taxon>
        <taxon>Gongylonematidae</taxon>
        <taxon>Gongylonema</taxon>
    </lineage>
</organism>
<dbReference type="GO" id="GO:0003725">
    <property type="term" value="F:double-stranded RNA binding"/>
    <property type="evidence" value="ECO:0007669"/>
    <property type="project" value="InterPro"/>
</dbReference>
<gene>
    <name evidence="3" type="ORF">GPUH_LOCUS19059</name>
</gene>
<sequence>MSDEIRGWLYGWLGKRKLGTPAYNTMPMATRGGKPRFKCELRVPGQPHVGLGISANKKDAATNAARDFAQFLIRQKLLDPAELPALTSTTNLDASGWGTGADGTLEGPGSLVKKSEDLMKASNGENRYPEMDTPFVPPPKVKTEHERYIEQKAEEIAQVPLIISLLLQHLLLEMAVSSSLL</sequence>
<dbReference type="AlphaFoldDB" id="A0A183EDL7"/>
<keyword evidence="1" id="KW-0694">RNA-binding</keyword>
<dbReference type="WBParaSite" id="GPUH_0001908301-mRNA-1">
    <property type="protein sequence ID" value="GPUH_0001908301-mRNA-1"/>
    <property type="gene ID" value="GPUH_0001908301"/>
</dbReference>
<dbReference type="Gene3D" id="3.30.160.20">
    <property type="match status" value="1"/>
</dbReference>
<dbReference type="SUPFAM" id="SSF54768">
    <property type="entry name" value="dsRNA-binding domain-like"/>
    <property type="match status" value="1"/>
</dbReference>
<dbReference type="InterPro" id="IPR044445">
    <property type="entry name" value="DHX9_DSRM_1"/>
</dbReference>